<evidence type="ECO:0000256" key="6">
    <source>
        <dbReference type="ARBA" id="ARBA00022840"/>
    </source>
</evidence>
<dbReference type="PROSITE" id="PS00108">
    <property type="entry name" value="PROTEIN_KINASE_ST"/>
    <property type="match status" value="1"/>
</dbReference>
<dbReference type="PROSITE" id="PS50011">
    <property type="entry name" value="PROTEIN_KINASE_DOM"/>
    <property type="match status" value="1"/>
</dbReference>
<dbReference type="Pfam" id="PF13920">
    <property type="entry name" value="zf-C3HC4_3"/>
    <property type="match status" value="1"/>
</dbReference>
<keyword evidence="6" id="KW-0067">ATP-binding</keyword>
<dbReference type="Proteomes" id="UP000663829">
    <property type="component" value="Unassembled WGS sequence"/>
</dbReference>
<dbReference type="Gene3D" id="3.30.40.10">
    <property type="entry name" value="Zinc/RING finger domain, C3HC4 (zinc finger)"/>
    <property type="match status" value="1"/>
</dbReference>
<comment type="caution">
    <text evidence="10">The sequence shown here is derived from an EMBL/GenBank/DDBJ whole genome shotgun (WGS) entry which is preliminary data.</text>
</comment>
<proteinExistence type="predicted"/>
<keyword evidence="3 7" id="KW-0863">Zinc-finger</keyword>
<name>A0A814M967_9BILA</name>
<feature type="non-terminal residue" evidence="10">
    <location>
        <position position="1"/>
    </location>
</feature>
<dbReference type="SMART" id="SM00220">
    <property type="entry name" value="S_TKc"/>
    <property type="match status" value="1"/>
</dbReference>
<evidence type="ECO:0000256" key="1">
    <source>
        <dbReference type="ARBA" id="ARBA00022679"/>
    </source>
</evidence>
<reference evidence="10" key="1">
    <citation type="submission" date="2021-02" db="EMBL/GenBank/DDBJ databases">
        <authorList>
            <person name="Nowell W R."/>
        </authorList>
    </citation>
    <scope>NUCLEOTIDE SEQUENCE</scope>
</reference>
<evidence type="ECO:0000256" key="2">
    <source>
        <dbReference type="ARBA" id="ARBA00022741"/>
    </source>
</evidence>
<dbReference type="Proteomes" id="UP000681722">
    <property type="component" value="Unassembled WGS sequence"/>
</dbReference>
<evidence type="ECO:0000313" key="10">
    <source>
        <dbReference type="EMBL" id="CAF1076394.1"/>
    </source>
</evidence>
<dbReference type="Gene3D" id="1.10.510.10">
    <property type="entry name" value="Transferase(Phosphotransferase) domain 1"/>
    <property type="match status" value="1"/>
</dbReference>
<dbReference type="GO" id="GO:0005524">
    <property type="term" value="F:ATP binding"/>
    <property type="evidence" value="ECO:0007669"/>
    <property type="project" value="UniProtKB-KW"/>
</dbReference>
<dbReference type="InterPro" id="IPR013083">
    <property type="entry name" value="Znf_RING/FYVE/PHD"/>
</dbReference>
<dbReference type="PANTHER" id="PTHR44329">
    <property type="entry name" value="SERINE/THREONINE-PROTEIN KINASE TNNI3K-RELATED"/>
    <property type="match status" value="1"/>
</dbReference>
<dbReference type="CDD" id="cd00180">
    <property type="entry name" value="PKc"/>
    <property type="match status" value="1"/>
</dbReference>
<dbReference type="EMBL" id="CAJNOQ010004846">
    <property type="protein sequence ID" value="CAF1076394.1"/>
    <property type="molecule type" value="Genomic_DNA"/>
</dbReference>
<dbReference type="PROSITE" id="PS50089">
    <property type="entry name" value="ZF_RING_2"/>
    <property type="match status" value="1"/>
</dbReference>
<feature type="domain" description="Protein kinase" evidence="8">
    <location>
        <begin position="489"/>
        <end position="745"/>
    </location>
</feature>
<evidence type="ECO:0000313" key="12">
    <source>
        <dbReference type="Proteomes" id="UP000663829"/>
    </source>
</evidence>
<sequence>RPTLVFLYDNATVSDDSRKCYEQLKVALHSQLLGVDIFFLNMKADVAVIRKNASNDDDDDADDNDDEKLLEKERLCRYKLLINVDEMKHDIINGNNHEQAPLLEQCQCFDIFSTVSPFDPMEIMMKRRSIDRIILYAAEHDLRPSKFVISIVHASIDTFFDFILVTNRRSRDEWNRLRDDALQWGEHFFQQYRDAVDRIGDEANRRLPQRFREKRKDIENRAMADCETRGIEWNDKIDHTMSSITSRLYGSRFRVATFTGLRKFFRSMKSINRDYLSEEQKFIDMVVEREVTKPVILDIISQESSHIKQSANENFTCHRSKNELLHAAYREMWIEIGNFGDIHHLTVGQTVLKVLRGLLLSSGFLIDSIIFTPPLLVIYMLRKRRSDEAAQDAFDRRKNGILHYLVDLEGVLSTMGDHLKQNLIEWITNEQKKFVNKVNGYHRVVCRTIEDRHRAYELARSYAPNFARIECRLEANLNLATHHGSRPVIDRQEVLGTGGFFTVHPASWDTEHRLVAKILRDHGINQDLAYLEAHFHRTVSNLNILHVTPLKYLYEENDSSLYLLLPRYPTDLHSFLVTHMGQVTADKAIKISHDIAIAIAHMHAYDLVHRDIKVQNILIDEQEQVYLADFGTCQHGTENITFVGSRPVAPEITTTPSSTAVSSSSDRQYSYQGTTVDVYLLGMIMYACAPKDIYIPPSDITFDQLHLLDRRRVPQRYCQLIGRCLNRDSKQRPTAKEIVDELDAMAEQLCLICQEAPRIARCEPCGHKTMCVVCLTQIQQRSAQPKCIICKQVFTSVREDDDTNTFFATASNSA</sequence>
<evidence type="ECO:0000256" key="7">
    <source>
        <dbReference type="PROSITE-ProRule" id="PRU00175"/>
    </source>
</evidence>
<feature type="domain" description="RING-type" evidence="9">
    <location>
        <begin position="750"/>
        <end position="791"/>
    </location>
</feature>
<dbReference type="EMBL" id="CAJOBC010004846">
    <property type="protein sequence ID" value="CAF3842837.1"/>
    <property type="molecule type" value="Genomic_DNA"/>
</dbReference>
<evidence type="ECO:0000256" key="3">
    <source>
        <dbReference type="ARBA" id="ARBA00022771"/>
    </source>
</evidence>
<dbReference type="SUPFAM" id="SSF56112">
    <property type="entry name" value="Protein kinase-like (PK-like)"/>
    <property type="match status" value="1"/>
</dbReference>
<dbReference type="InterPro" id="IPR011009">
    <property type="entry name" value="Kinase-like_dom_sf"/>
</dbReference>
<dbReference type="InterPro" id="IPR001841">
    <property type="entry name" value="Znf_RING"/>
</dbReference>
<evidence type="ECO:0000256" key="4">
    <source>
        <dbReference type="ARBA" id="ARBA00022777"/>
    </source>
</evidence>
<evidence type="ECO:0000259" key="8">
    <source>
        <dbReference type="PROSITE" id="PS50011"/>
    </source>
</evidence>
<evidence type="ECO:0000259" key="9">
    <source>
        <dbReference type="PROSITE" id="PS50089"/>
    </source>
</evidence>
<dbReference type="SUPFAM" id="SSF57850">
    <property type="entry name" value="RING/U-box"/>
    <property type="match status" value="1"/>
</dbReference>
<keyword evidence="3 7" id="KW-0479">Metal-binding</keyword>
<keyword evidence="5" id="KW-0862">Zinc</keyword>
<dbReference type="PANTHER" id="PTHR44329:SF288">
    <property type="entry name" value="MITOGEN-ACTIVATED PROTEIN KINASE KINASE KINASE 20"/>
    <property type="match status" value="1"/>
</dbReference>
<evidence type="ECO:0000313" key="11">
    <source>
        <dbReference type="EMBL" id="CAF3842837.1"/>
    </source>
</evidence>
<evidence type="ECO:0008006" key="13">
    <source>
        <dbReference type="Google" id="ProtNLM"/>
    </source>
</evidence>
<dbReference type="Pfam" id="PF00069">
    <property type="entry name" value="Pkinase"/>
    <property type="match status" value="1"/>
</dbReference>
<keyword evidence="1" id="KW-0808">Transferase</keyword>
<dbReference type="GO" id="GO:0008270">
    <property type="term" value="F:zinc ion binding"/>
    <property type="evidence" value="ECO:0007669"/>
    <property type="project" value="UniProtKB-KW"/>
</dbReference>
<dbReference type="InterPro" id="IPR051681">
    <property type="entry name" value="Ser/Thr_Kinases-Pseudokinases"/>
</dbReference>
<keyword evidence="12" id="KW-1185">Reference proteome</keyword>
<dbReference type="AlphaFoldDB" id="A0A814M967"/>
<dbReference type="InterPro" id="IPR008271">
    <property type="entry name" value="Ser/Thr_kinase_AS"/>
</dbReference>
<keyword evidence="2" id="KW-0547">Nucleotide-binding</keyword>
<evidence type="ECO:0000256" key="5">
    <source>
        <dbReference type="ARBA" id="ARBA00022833"/>
    </source>
</evidence>
<organism evidence="10 12">
    <name type="scientific">Didymodactylos carnosus</name>
    <dbReference type="NCBI Taxonomy" id="1234261"/>
    <lineage>
        <taxon>Eukaryota</taxon>
        <taxon>Metazoa</taxon>
        <taxon>Spiralia</taxon>
        <taxon>Gnathifera</taxon>
        <taxon>Rotifera</taxon>
        <taxon>Eurotatoria</taxon>
        <taxon>Bdelloidea</taxon>
        <taxon>Philodinida</taxon>
        <taxon>Philodinidae</taxon>
        <taxon>Didymodactylos</taxon>
    </lineage>
</organism>
<accession>A0A814M967</accession>
<dbReference type="GO" id="GO:0004674">
    <property type="term" value="F:protein serine/threonine kinase activity"/>
    <property type="evidence" value="ECO:0007669"/>
    <property type="project" value="TreeGrafter"/>
</dbReference>
<gene>
    <name evidence="10" type="ORF">GPM918_LOCUS17542</name>
    <name evidence="11" type="ORF">SRO942_LOCUS17540</name>
</gene>
<dbReference type="InterPro" id="IPR000719">
    <property type="entry name" value="Prot_kinase_dom"/>
</dbReference>
<dbReference type="OrthoDB" id="10059228at2759"/>
<protein>
    <recommendedName>
        <fullName evidence="13">Protein kinase domain-containing protein</fullName>
    </recommendedName>
</protein>
<keyword evidence="4" id="KW-0418">Kinase</keyword>